<reference evidence="2 3" key="1">
    <citation type="journal article" date="2017" name="Nature">
        <title>The Apostasia genome and the evolution of orchids.</title>
        <authorList>
            <person name="Zhang G.Q."/>
            <person name="Liu K.W."/>
            <person name="Li Z."/>
            <person name="Lohaus R."/>
            <person name="Hsiao Y.Y."/>
            <person name="Niu S.C."/>
            <person name="Wang J.Y."/>
            <person name="Lin Y.C."/>
            <person name="Xu Q."/>
            <person name="Chen L.J."/>
            <person name="Yoshida K."/>
            <person name="Fujiwara S."/>
            <person name="Wang Z.W."/>
            <person name="Zhang Y.Q."/>
            <person name="Mitsuda N."/>
            <person name="Wang M."/>
            <person name="Liu G.H."/>
            <person name="Pecoraro L."/>
            <person name="Huang H.X."/>
            <person name="Xiao X.J."/>
            <person name="Lin M."/>
            <person name="Wu X.Y."/>
            <person name="Wu W.L."/>
            <person name="Chen Y.Y."/>
            <person name="Chang S.B."/>
            <person name="Sakamoto S."/>
            <person name="Ohme-Takagi M."/>
            <person name="Yagi M."/>
            <person name="Zeng S.J."/>
            <person name="Shen C.Y."/>
            <person name="Yeh C.M."/>
            <person name="Luo Y.B."/>
            <person name="Tsai W.C."/>
            <person name="Van de Peer Y."/>
            <person name="Liu Z.J."/>
        </authorList>
    </citation>
    <scope>NUCLEOTIDE SEQUENCE [LARGE SCALE GENOMIC DNA]</scope>
    <source>
        <strain evidence="3">cv. Shenzhen</strain>
        <tissue evidence="2">Stem</tissue>
    </source>
</reference>
<dbReference type="EMBL" id="KZ451971">
    <property type="protein sequence ID" value="PKA56541.1"/>
    <property type="molecule type" value="Genomic_DNA"/>
</dbReference>
<keyword evidence="1" id="KW-0472">Membrane</keyword>
<organism evidence="2 3">
    <name type="scientific">Apostasia shenzhenica</name>
    <dbReference type="NCBI Taxonomy" id="1088818"/>
    <lineage>
        <taxon>Eukaryota</taxon>
        <taxon>Viridiplantae</taxon>
        <taxon>Streptophyta</taxon>
        <taxon>Embryophyta</taxon>
        <taxon>Tracheophyta</taxon>
        <taxon>Spermatophyta</taxon>
        <taxon>Magnoliopsida</taxon>
        <taxon>Liliopsida</taxon>
        <taxon>Asparagales</taxon>
        <taxon>Orchidaceae</taxon>
        <taxon>Apostasioideae</taxon>
        <taxon>Apostasia</taxon>
    </lineage>
</organism>
<keyword evidence="1" id="KW-1133">Transmembrane helix</keyword>
<accession>A0A2I0ALU9</accession>
<keyword evidence="3" id="KW-1185">Reference proteome</keyword>
<evidence type="ECO:0000313" key="2">
    <source>
        <dbReference type="EMBL" id="PKA56541.1"/>
    </source>
</evidence>
<dbReference type="AlphaFoldDB" id="A0A2I0ALU9"/>
<name>A0A2I0ALU9_9ASPA</name>
<protein>
    <submittedName>
        <fullName evidence="2">Uncharacterized protein</fullName>
    </submittedName>
</protein>
<evidence type="ECO:0000256" key="1">
    <source>
        <dbReference type="SAM" id="Phobius"/>
    </source>
</evidence>
<feature type="transmembrane region" description="Helical" evidence="1">
    <location>
        <begin position="82"/>
        <end position="101"/>
    </location>
</feature>
<proteinExistence type="predicted"/>
<keyword evidence="1" id="KW-0812">Transmembrane</keyword>
<evidence type="ECO:0000313" key="3">
    <source>
        <dbReference type="Proteomes" id="UP000236161"/>
    </source>
</evidence>
<dbReference type="Proteomes" id="UP000236161">
    <property type="component" value="Unassembled WGS sequence"/>
</dbReference>
<gene>
    <name evidence="2" type="ORF">AXF42_Ash015314</name>
</gene>
<sequence length="106" mass="11287">MLHEDPGLKISSVYVAWLIGAMGICTGIEDFGRTVDVNGPKLNFPKVTVLIINAPHGTHVAQGYAARSYLSYHYVHSTFNNGIKSSCLAILGGVGIVLLIASMRSA</sequence>